<reference evidence="12" key="1">
    <citation type="journal article" date="2023" name="G3 (Bethesda)">
        <title>A reference genome for the long-term kleptoplast-retaining sea slug Elysia crispata morphotype clarki.</title>
        <authorList>
            <person name="Eastman K.E."/>
            <person name="Pendleton A.L."/>
            <person name="Shaikh M.A."/>
            <person name="Suttiyut T."/>
            <person name="Ogas R."/>
            <person name="Tomko P."/>
            <person name="Gavelis G."/>
            <person name="Widhalm J.R."/>
            <person name="Wisecaver J.H."/>
        </authorList>
    </citation>
    <scope>NUCLEOTIDE SEQUENCE</scope>
    <source>
        <strain evidence="12">ECLA1</strain>
    </source>
</reference>
<keyword evidence="7" id="KW-0325">Glycoprotein</keyword>
<sequence>MLRQATSWIILALVLVVYFNNQHQKMASAKSAFSWHKYDKLDEINDHISSIDGSNCRDRDKTDLRLRKDVITEMPVYNTLMSRVWYKNRTSLIHLHNMALNRAFFYSYVLQKMNSSQNFYKQPNWMYFYFSASADVNANPSGINGSAFYFDNDCHYPNWYTTVPFNNTLPLFGPKVFRHDDYADQDNYLREPTRSSAVGMDAGAGRFMNYTRKEFKMNPWYENWLPDLKGDMDSLTKFTYYIGIKESNVTGQFVSKTYENFAFFGPNSPSASTKDERQLPVQYTAPYFDCGGSNKWVISAVSPVVDFMPRYTNWTHLRRQRIVGAVVMDIDLIEVDFNGCAIGVSNKGPNYLAGIDKCRKYTNCKQRAGYGLRRGGYHCVCKNGFQHPIFLDRPYKGEVIEQATEEEYSTGFTCTPTDYKLVLPLIDQKVNFSYEGGGDNSGGLPSDLQDLEEGTRRRRREADSMSSSHDQQTVERPNSVRYGKENGRPGIPVRHIDDVKVMNAAPPTELPNQENREPTSQELMALAERIRDLRISNKLQYYLKRQGSRYHVDSSSPVEEDDYVGQNDVDYTVEREYQEDLQQHREYRDFLISANRESQTPNMSRVTEALRDDVIQMRERHQQRFHANRPQPGVKSRRKRSPMFDNFAFDKMMRILRWKGSVSKSNCDQQPNHRLTMPGDVGYGASKQFENEGRTALRLSNFLSMYLQNVMPDENFGNLRGGGPLHKDMMFGEVIANVMGNFRIYSAGVYFDRWKFENDDGSLRELFGPWAFRRRGAFFAEDTAGYSTQYVDSDWFRQAKARHGANFFGSKKYKLRAYVRSNPQGTSSIKHEFFPIKYFAATYEMGFWTKPHFRCDGKVDAWVVTYVSPFFGLDSLRTKLEFRGVTTIDVPLSFLEVNQCPMPFSVANAFKNTARCDYFSTNCKPMPGFTFSRGSYRCNCRLGFEYWHADGKGWIEGSLLEFEYEKKKAGIFSRFDNLRCRPSSGAANLSPGLQIFILLLTTLLWLS</sequence>
<feature type="region of interest" description="Disordered" evidence="9">
    <location>
        <begin position="621"/>
        <end position="640"/>
    </location>
</feature>
<dbReference type="Gene3D" id="3.30.450.20">
    <property type="entry name" value="PAS domain"/>
    <property type="match status" value="2"/>
</dbReference>
<dbReference type="GO" id="GO:0004930">
    <property type="term" value="F:G protein-coupled receptor activity"/>
    <property type="evidence" value="ECO:0007669"/>
    <property type="project" value="UniProtKB-KW"/>
</dbReference>
<keyword evidence="3" id="KW-1003">Cell membrane</keyword>
<evidence type="ECO:0000313" key="12">
    <source>
        <dbReference type="EMBL" id="KAK3708828.1"/>
    </source>
</evidence>
<name>A0AAE1CLR9_9GAST</name>
<dbReference type="GO" id="GO:0005886">
    <property type="term" value="C:plasma membrane"/>
    <property type="evidence" value="ECO:0007669"/>
    <property type="project" value="UniProtKB-SubCell"/>
</dbReference>
<proteinExistence type="inferred from homology"/>
<evidence type="ECO:0000256" key="1">
    <source>
        <dbReference type="ARBA" id="ARBA00004651"/>
    </source>
</evidence>
<feature type="domain" description="GPR158/179 extracellular" evidence="11">
    <location>
        <begin position="282"/>
        <end position="385"/>
    </location>
</feature>
<evidence type="ECO:0000256" key="6">
    <source>
        <dbReference type="ARBA" id="ARBA00023170"/>
    </source>
</evidence>
<feature type="domain" description="GPR158/179 extracellular" evidence="11">
    <location>
        <begin position="848"/>
        <end position="944"/>
    </location>
</feature>
<accession>A0AAE1CLR9</accession>
<evidence type="ECO:0000256" key="7">
    <source>
        <dbReference type="ARBA" id="ARBA00023180"/>
    </source>
</evidence>
<dbReference type="EMBL" id="JAWDGP010007687">
    <property type="protein sequence ID" value="KAK3708828.1"/>
    <property type="molecule type" value="Genomic_DNA"/>
</dbReference>
<gene>
    <name evidence="12" type="ORF">RRG08_021982</name>
</gene>
<evidence type="ECO:0000256" key="4">
    <source>
        <dbReference type="ARBA" id="ARBA00022729"/>
    </source>
</evidence>
<comment type="caution">
    <text evidence="12">The sequence shown here is derived from an EMBL/GenBank/DDBJ whole genome shotgun (WGS) entry which is preliminary data.</text>
</comment>
<dbReference type="InterPro" id="IPR043458">
    <property type="entry name" value="GPR158/179"/>
</dbReference>
<evidence type="ECO:0000313" key="13">
    <source>
        <dbReference type="Proteomes" id="UP001283361"/>
    </source>
</evidence>
<comment type="similarity">
    <text evidence="2">Belongs to the G-protein coupled receptor 3 family.</text>
</comment>
<dbReference type="AlphaFoldDB" id="A0AAE1CLR9"/>
<protein>
    <recommendedName>
        <fullName evidence="11">GPR158/179 extracellular domain-containing protein</fullName>
    </recommendedName>
</protein>
<evidence type="ECO:0000256" key="8">
    <source>
        <dbReference type="ARBA" id="ARBA00023224"/>
    </source>
</evidence>
<keyword evidence="8" id="KW-0807">Transducer</keyword>
<keyword evidence="4 10" id="KW-0732">Signal</keyword>
<comment type="subcellular location">
    <subcellularLocation>
        <location evidence="1">Cell membrane</location>
        <topology evidence="1">Multi-pass membrane protein</topology>
    </subcellularLocation>
</comment>
<dbReference type="Pfam" id="PF22572">
    <property type="entry name" value="GPR158_179_EC"/>
    <property type="match status" value="2"/>
</dbReference>
<evidence type="ECO:0000256" key="3">
    <source>
        <dbReference type="ARBA" id="ARBA00022475"/>
    </source>
</evidence>
<feature type="signal peptide" evidence="10">
    <location>
        <begin position="1"/>
        <end position="19"/>
    </location>
</feature>
<evidence type="ECO:0000256" key="2">
    <source>
        <dbReference type="ARBA" id="ARBA00007242"/>
    </source>
</evidence>
<evidence type="ECO:0000256" key="10">
    <source>
        <dbReference type="SAM" id="SignalP"/>
    </source>
</evidence>
<evidence type="ECO:0000259" key="11">
    <source>
        <dbReference type="Pfam" id="PF22572"/>
    </source>
</evidence>
<evidence type="ECO:0000256" key="9">
    <source>
        <dbReference type="SAM" id="MobiDB-lite"/>
    </source>
</evidence>
<feature type="region of interest" description="Disordered" evidence="9">
    <location>
        <begin position="436"/>
        <end position="497"/>
    </location>
</feature>
<dbReference type="InterPro" id="IPR054714">
    <property type="entry name" value="GPR158_179_extracellular"/>
</dbReference>
<keyword evidence="6" id="KW-0675">Receptor</keyword>
<dbReference type="PANTHER" id="PTHR32546:SF25">
    <property type="entry name" value="MIP05539P"/>
    <property type="match status" value="1"/>
</dbReference>
<keyword evidence="3" id="KW-0472">Membrane</keyword>
<dbReference type="Proteomes" id="UP001283361">
    <property type="component" value="Unassembled WGS sequence"/>
</dbReference>
<feature type="compositionally biased region" description="Polar residues" evidence="9">
    <location>
        <begin position="464"/>
        <end position="476"/>
    </location>
</feature>
<feature type="chain" id="PRO_5042132137" description="GPR158/179 extracellular domain-containing protein" evidence="10">
    <location>
        <begin position="20"/>
        <end position="1007"/>
    </location>
</feature>
<dbReference type="PANTHER" id="PTHR32546">
    <property type="entry name" value="G-PROTEIN COUPLED RECEPTOR 158-RELATED"/>
    <property type="match status" value="1"/>
</dbReference>
<keyword evidence="5" id="KW-0297">G-protein coupled receptor</keyword>
<evidence type="ECO:0000256" key="5">
    <source>
        <dbReference type="ARBA" id="ARBA00023040"/>
    </source>
</evidence>
<organism evidence="12 13">
    <name type="scientific">Elysia crispata</name>
    <name type="common">lettuce slug</name>
    <dbReference type="NCBI Taxonomy" id="231223"/>
    <lineage>
        <taxon>Eukaryota</taxon>
        <taxon>Metazoa</taxon>
        <taxon>Spiralia</taxon>
        <taxon>Lophotrochozoa</taxon>
        <taxon>Mollusca</taxon>
        <taxon>Gastropoda</taxon>
        <taxon>Heterobranchia</taxon>
        <taxon>Euthyneura</taxon>
        <taxon>Panpulmonata</taxon>
        <taxon>Sacoglossa</taxon>
        <taxon>Placobranchoidea</taxon>
        <taxon>Plakobranchidae</taxon>
        <taxon>Elysia</taxon>
    </lineage>
</organism>
<keyword evidence="13" id="KW-1185">Reference proteome</keyword>